<sequence length="763" mass="80923">MSAPVQPGDQLATRLRRMSDEALAGLLRDRPDLAVPEPADFTALAARAAARASVARALDGLDRHALQILDGLRYVAGADGTADLDALLKLAPGTEDVLAAVDRLRGLALVWGNDDAIHIAPAVADLAGPYVAGLGRPALDLGEDVAAVVADPATLRRTILTAPPAARAVLERLAADGPIGSVSTGSLRDEAGDTPLRWLVRHKLLALIGDDTVELPREIGVLLRRDTGPLGALHPAPPAPEVPVIADRAVDNAGAGAVLETVRLVEALLTELADLPAPALKGGGMGVRDLRRLGMAAATEQAALLLEIAYSAGLLGAHEEEWLPSPAYDVWRTQPLANRWVRLARAWLAMPREAALVGGKDDKGKIYNALAPELSRTIVPRRRAEALKLIADLPAGSAPGTEDVLALIAWHHPRSRDLDRSRAVLREAAALGVLARGALTTYGRMLLAERGPDDDPLGISAPEIDPVVEKLDELLPPPVDEVVVQTDLTIVVPGPPSATLAAELSAIAERESATVYRVTPAALRRALDAGYTAEDLHALVARRSRTDVPQALTYLIDDTSRRHGGLRVGTGGCYLRGEDPALLAEVYADRRLARFAFRRLAPTVLITRAPITDVLDALREYGYAPVPEDAAGAAVLTRPTARRAAHAARLPHATDAVPRVDGIPLIALIERLRRQDAHARSRPAVSVVGDSSAAVAVLQQALRDKQPVWVGYLDGHGAQVTRRLLPVSLGAGYLRAEDQRTDTLHTVALHRITMATMEDPGAS</sequence>
<dbReference type="AlphaFoldDB" id="A0A9W6SQW6"/>
<dbReference type="Proteomes" id="UP001165079">
    <property type="component" value="Unassembled WGS sequence"/>
</dbReference>
<reference evidence="2" key="1">
    <citation type="submission" date="2023-03" db="EMBL/GenBank/DDBJ databases">
        <title>Actinorhabdospora filicis NBRC 111898.</title>
        <authorList>
            <person name="Ichikawa N."/>
            <person name="Sato H."/>
            <person name="Tonouchi N."/>
        </authorList>
    </citation>
    <scope>NUCLEOTIDE SEQUENCE</scope>
    <source>
        <strain evidence="2">NBRC 111898</strain>
    </source>
</reference>
<protein>
    <recommendedName>
        <fullName evidence="1">Helicase XPB/Ssl2 N-terminal domain-containing protein</fullName>
    </recommendedName>
</protein>
<feature type="domain" description="Helicase XPB/Ssl2 N-terminal" evidence="1">
    <location>
        <begin position="482"/>
        <end position="601"/>
    </location>
</feature>
<dbReference type="InterPro" id="IPR032830">
    <property type="entry name" value="XPB/Ssl2_N"/>
</dbReference>
<evidence type="ECO:0000259" key="1">
    <source>
        <dbReference type="Pfam" id="PF13625"/>
    </source>
</evidence>
<gene>
    <name evidence="2" type="ORF">Afil01_54330</name>
</gene>
<dbReference type="EMBL" id="BSTX01000004">
    <property type="protein sequence ID" value="GLZ80626.1"/>
    <property type="molecule type" value="Genomic_DNA"/>
</dbReference>
<evidence type="ECO:0000313" key="3">
    <source>
        <dbReference type="Proteomes" id="UP001165079"/>
    </source>
</evidence>
<dbReference type="Pfam" id="PF13625">
    <property type="entry name" value="Helicase_C_3"/>
    <property type="match status" value="1"/>
</dbReference>
<dbReference type="RefSeq" id="WP_285665864.1">
    <property type="nucleotide sequence ID" value="NZ_BSTX01000004.1"/>
</dbReference>
<proteinExistence type="predicted"/>
<accession>A0A9W6SQW6</accession>
<comment type="caution">
    <text evidence="2">The sequence shown here is derived from an EMBL/GenBank/DDBJ whole genome shotgun (WGS) entry which is preliminary data.</text>
</comment>
<organism evidence="2 3">
    <name type="scientific">Actinorhabdospora filicis</name>
    <dbReference type="NCBI Taxonomy" id="1785913"/>
    <lineage>
        <taxon>Bacteria</taxon>
        <taxon>Bacillati</taxon>
        <taxon>Actinomycetota</taxon>
        <taxon>Actinomycetes</taxon>
        <taxon>Micromonosporales</taxon>
        <taxon>Micromonosporaceae</taxon>
        <taxon>Actinorhabdospora</taxon>
    </lineage>
</organism>
<evidence type="ECO:0000313" key="2">
    <source>
        <dbReference type="EMBL" id="GLZ80626.1"/>
    </source>
</evidence>
<keyword evidence="3" id="KW-1185">Reference proteome</keyword>
<name>A0A9W6SQW6_9ACTN</name>